<evidence type="ECO:0000256" key="9">
    <source>
        <dbReference type="SAM" id="Phobius"/>
    </source>
</evidence>
<protein>
    <recommendedName>
        <fullName evidence="10">Sphingomyelin synthase-like domain-containing protein</fullName>
    </recommendedName>
</protein>
<feature type="transmembrane region" description="Helical" evidence="9">
    <location>
        <begin position="12"/>
        <end position="37"/>
    </location>
</feature>
<dbReference type="AlphaFoldDB" id="A0AA36G1P1"/>
<keyword evidence="7" id="KW-0443">Lipid metabolism</keyword>
<name>A0AA36G1P1_9BILA</name>
<accession>A0AA36G1P1</accession>
<evidence type="ECO:0000259" key="10">
    <source>
        <dbReference type="Pfam" id="PF14360"/>
    </source>
</evidence>
<dbReference type="GO" id="GO:0047493">
    <property type="term" value="F:ceramide cholinephosphotransferase activity"/>
    <property type="evidence" value="ECO:0007669"/>
    <property type="project" value="TreeGrafter"/>
</dbReference>
<dbReference type="PANTHER" id="PTHR21290">
    <property type="entry name" value="SPHINGOMYELIN SYNTHETASE"/>
    <property type="match status" value="1"/>
</dbReference>
<dbReference type="GO" id="GO:0005886">
    <property type="term" value="C:plasma membrane"/>
    <property type="evidence" value="ECO:0007669"/>
    <property type="project" value="TreeGrafter"/>
</dbReference>
<feature type="transmembrane region" description="Helical" evidence="9">
    <location>
        <begin position="186"/>
        <end position="205"/>
    </location>
</feature>
<reference evidence="11" key="1">
    <citation type="submission" date="2023-06" db="EMBL/GenBank/DDBJ databases">
        <authorList>
            <person name="Delattre M."/>
        </authorList>
    </citation>
    <scope>NUCLEOTIDE SEQUENCE</scope>
    <source>
        <strain evidence="11">AF72</strain>
    </source>
</reference>
<evidence type="ECO:0000256" key="8">
    <source>
        <dbReference type="ARBA" id="ARBA00023136"/>
    </source>
</evidence>
<evidence type="ECO:0000256" key="6">
    <source>
        <dbReference type="ARBA" id="ARBA00022989"/>
    </source>
</evidence>
<keyword evidence="6 9" id="KW-1133">Transmembrane helix</keyword>
<dbReference type="Pfam" id="PF14360">
    <property type="entry name" value="PAP2_C"/>
    <property type="match status" value="1"/>
</dbReference>
<dbReference type="GO" id="GO:0033188">
    <property type="term" value="F:sphingomyelin synthase activity"/>
    <property type="evidence" value="ECO:0007669"/>
    <property type="project" value="TreeGrafter"/>
</dbReference>
<keyword evidence="8 9" id="KW-0472">Membrane</keyword>
<evidence type="ECO:0000313" key="11">
    <source>
        <dbReference type="EMBL" id="CAJ0574966.1"/>
    </source>
</evidence>
<comment type="caution">
    <text evidence="11">The sequence shown here is derived from an EMBL/GenBank/DDBJ whole genome shotgun (WGS) entry which is preliminary data.</text>
</comment>
<feature type="transmembrane region" description="Helical" evidence="9">
    <location>
        <begin position="92"/>
        <end position="111"/>
    </location>
</feature>
<keyword evidence="4 9" id="KW-0812">Transmembrane</keyword>
<comment type="subcellular location">
    <subcellularLocation>
        <location evidence="1">Membrane</location>
        <topology evidence="1">Multi-pass membrane protein</topology>
    </subcellularLocation>
</comment>
<feature type="domain" description="Sphingomyelin synthase-like" evidence="10">
    <location>
        <begin position="158"/>
        <end position="229"/>
    </location>
</feature>
<dbReference type="InterPro" id="IPR045221">
    <property type="entry name" value="Sphingomyelin_synth-like"/>
</dbReference>
<feature type="non-terminal residue" evidence="11">
    <location>
        <position position="1"/>
    </location>
</feature>
<organism evidence="11 12">
    <name type="scientific">Mesorhabditis spiculigera</name>
    <dbReference type="NCBI Taxonomy" id="96644"/>
    <lineage>
        <taxon>Eukaryota</taxon>
        <taxon>Metazoa</taxon>
        <taxon>Ecdysozoa</taxon>
        <taxon>Nematoda</taxon>
        <taxon>Chromadorea</taxon>
        <taxon>Rhabditida</taxon>
        <taxon>Rhabditina</taxon>
        <taxon>Rhabditomorpha</taxon>
        <taxon>Rhabditoidea</taxon>
        <taxon>Rhabditidae</taxon>
        <taxon>Mesorhabditinae</taxon>
        <taxon>Mesorhabditis</taxon>
    </lineage>
</organism>
<keyword evidence="3" id="KW-0808">Transferase</keyword>
<evidence type="ECO:0000256" key="3">
    <source>
        <dbReference type="ARBA" id="ARBA00022679"/>
    </source>
</evidence>
<dbReference type="Proteomes" id="UP001177023">
    <property type="component" value="Unassembled WGS sequence"/>
</dbReference>
<evidence type="ECO:0000256" key="2">
    <source>
        <dbReference type="ARBA" id="ARBA00005441"/>
    </source>
</evidence>
<evidence type="ECO:0000256" key="5">
    <source>
        <dbReference type="ARBA" id="ARBA00022919"/>
    </source>
</evidence>
<dbReference type="EMBL" id="CATQJA010002634">
    <property type="protein sequence ID" value="CAJ0574966.1"/>
    <property type="molecule type" value="Genomic_DNA"/>
</dbReference>
<feature type="transmembrane region" description="Helical" evidence="9">
    <location>
        <begin position="161"/>
        <end position="180"/>
    </location>
</feature>
<gene>
    <name evidence="11" type="ORF">MSPICULIGERA_LOCUS13286</name>
</gene>
<dbReference type="GO" id="GO:0005789">
    <property type="term" value="C:endoplasmic reticulum membrane"/>
    <property type="evidence" value="ECO:0007669"/>
    <property type="project" value="TreeGrafter"/>
</dbReference>
<comment type="similarity">
    <text evidence="2">Belongs to the sphingomyelin synthase family.</text>
</comment>
<evidence type="ECO:0000256" key="7">
    <source>
        <dbReference type="ARBA" id="ARBA00023098"/>
    </source>
</evidence>
<sequence>MEKQMEGRQSEGLKTVIAFLCLTLAAFMNFFLLTVIHDIVPREPLPDIVFLAIPQQRWAWSFGDVLSTVSSVMAFTVVLLHRDRVVVLRRMFVLGAILYGLRAVILGVTYLPPSFHNRDQICQPQVNRTALSGMEIATRFLTYVVTLGLTSGQDKILCGDLMFSGHTVVLTIMYFVQLQYTPRGLVILRYIAAPITFLGIAALVVSGGHYTMDVLIAYWLTSHVFWGYHQMFELPKEKRPHAPMSRLWWFWMCNWLESDVPDGPLENVPVNKGPFEKDMDMGIADDFMPAYIVRAIRVDKAEMPCNQQGISAPQINVTLVAKDSSSQEAEVPLPCLYNCKVTFLLHANRMIHIYVYFQCPDGQTSTDRTKLYFPLTVAVTELPIDQEEAIADAEFPDYKRYLDDFVKETCGAANTCKVPKGVCQKSAPGLQLAFQARNVTNVRRVAQVLVEDKNPKKLFACGTSGVCRTYATKGWVLYIWWGNSRMLTKAEIDDWMVKTKNGAGLIERFRAKIFAKKLIGPHNPSEFDIGLADDVMPAYNVWVWEDNDWKKECTGEMASAPELGGQIRHLEWHDIQNRIFLGDTFCVHFSFFF</sequence>
<keyword evidence="5" id="KW-0746">Sphingolipid metabolism</keyword>
<proteinExistence type="inferred from homology"/>
<dbReference type="GO" id="GO:0000139">
    <property type="term" value="C:Golgi membrane"/>
    <property type="evidence" value="ECO:0007669"/>
    <property type="project" value="TreeGrafter"/>
</dbReference>
<dbReference type="GO" id="GO:0006686">
    <property type="term" value="P:sphingomyelin biosynthetic process"/>
    <property type="evidence" value="ECO:0007669"/>
    <property type="project" value="TreeGrafter"/>
</dbReference>
<dbReference type="GO" id="GO:0046513">
    <property type="term" value="P:ceramide biosynthetic process"/>
    <property type="evidence" value="ECO:0007669"/>
    <property type="project" value="TreeGrafter"/>
</dbReference>
<dbReference type="PANTHER" id="PTHR21290:SF23">
    <property type="entry name" value="PHOSPHATIDYLCHOLINE:CERAMIDE CHOLINEPHOSPHOTRANSFERASE 2"/>
    <property type="match status" value="1"/>
</dbReference>
<evidence type="ECO:0000256" key="1">
    <source>
        <dbReference type="ARBA" id="ARBA00004141"/>
    </source>
</evidence>
<dbReference type="InterPro" id="IPR025749">
    <property type="entry name" value="Sphingomyelin_synth-like_dom"/>
</dbReference>
<feature type="transmembrane region" description="Helical" evidence="9">
    <location>
        <begin position="57"/>
        <end position="80"/>
    </location>
</feature>
<keyword evidence="12" id="KW-1185">Reference proteome</keyword>
<evidence type="ECO:0000256" key="4">
    <source>
        <dbReference type="ARBA" id="ARBA00022692"/>
    </source>
</evidence>
<evidence type="ECO:0000313" key="12">
    <source>
        <dbReference type="Proteomes" id="UP001177023"/>
    </source>
</evidence>